<feature type="compositionally biased region" description="Polar residues" evidence="1">
    <location>
        <begin position="1605"/>
        <end position="1631"/>
    </location>
</feature>
<evidence type="ECO:0000256" key="1">
    <source>
        <dbReference type="SAM" id="MobiDB-lite"/>
    </source>
</evidence>
<feature type="region of interest" description="Disordered" evidence="1">
    <location>
        <begin position="1337"/>
        <end position="1399"/>
    </location>
</feature>
<evidence type="ECO:0000313" key="3">
    <source>
        <dbReference type="Proteomes" id="UP001497525"/>
    </source>
</evidence>
<dbReference type="EMBL" id="CAXLJL010000234">
    <property type="protein sequence ID" value="CAL5134885.1"/>
    <property type="molecule type" value="Genomic_DNA"/>
</dbReference>
<feature type="region of interest" description="Disordered" evidence="1">
    <location>
        <begin position="1583"/>
        <end position="1636"/>
    </location>
</feature>
<organism evidence="2 3">
    <name type="scientific">Calicophoron daubneyi</name>
    <name type="common">Rumen fluke</name>
    <name type="synonym">Paramphistomum daubneyi</name>
    <dbReference type="NCBI Taxonomy" id="300641"/>
    <lineage>
        <taxon>Eukaryota</taxon>
        <taxon>Metazoa</taxon>
        <taxon>Spiralia</taxon>
        <taxon>Lophotrochozoa</taxon>
        <taxon>Platyhelminthes</taxon>
        <taxon>Trematoda</taxon>
        <taxon>Digenea</taxon>
        <taxon>Plagiorchiida</taxon>
        <taxon>Pronocephalata</taxon>
        <taxon>Paramphistomoidea</taxon>
        <taxon>Paramphistomidae</taxon>
        <taxon>Calicophoron</taxon>
    </lineage>
</organism>
<name>A0AAV2TCK7_CALDB</name>
<dbReference type="Proteomes" id="UP001497525">
    <property type="component" value="Unassembled WGS sequence"/>
</dbReference>
<accession>A0AAV2TCK7</accession>
<evidence type="ECO:0000313" key="2">
    <source>
        <dbReference type="EMBL" id="CAL5134885.1"/>
    </source>
</evidence>
<comment type="caution">
    <text evidence="2">The sequence shown here is derived from an EMBL/GenBank/DDBJ whole genome shotgun (WGS) entry which is preliminary data.</text>
</comment>
<sequence>MCARIVNTQKLEMNMVLKPRTESSFAFPSLTNIPCATDEEKKGEQYFVSFRDDSDLYRKIYMPSWTGFQSPRGSTHSSNVQTISVNPDVHEEVITHKVSLHSALNECAVVYSLKVSRFTEVETEGPVDPPDVESLAPMISKSPKYLDPGNLGENENVMNLEENQPDIREPISKMICQNSDQRQNAVYALRSSLPLCVYNSQNLALTDGHCPPDGDLCGYWEHCRPYASLDRSGVQTSSEQKGRTKFFGLVDSSDVNLLAGDETSLNEMKLSPVVVVDKIDQSNLRPKLTSFRHIYNTPIISYHSVSLVQAATESNTMEPACSCLNSNELRRKRVNMPVVGKLLAEATLFYFIEIMSAIWQQSMETMVKAIQPCTYDGPSISQMYSKLLTSFRVVENEFDINSVPDSYKFDQLDIQENEIPLDQIASFTTHSSVFQTDRFATAHSVRCEVSLLVPYHYRFLVEDRISSAIQHVALLDAGKEVCFEISSGESAKKTVAMNCSTNSPSSGFFTSRFEVSKFSPTSLCIYTRSEGDSCSQIAEDMEDNSLASWQDSGDSSRFNHVVSYVLEYSSDTNLSIDCDSSDLGSSTSTGSWDNGLYNNQSAMRRSKSSVSNTVKKPDSYGFVTGKWIVCKVMMCYHNLTGGLTLYSFRVRMSNPTSHMTFLHTATRSKINMFDEFVNLEDVLPASLAYGQMALDGSGPFVSQVTFWDAVNIKIGVSIERLDKITNLNFGAGLHLFTTSLHETAEEIQFFLLNPLIHVLQGSKYYDSALSAKDPPQLPFTFEICCGTYHLEESIANFVELSTCSLQPTRIFQSQLSTSLPNFIFAELWNLPNTTPEVLHLHLVGWSVLLNFDTSLDTAHQIFSATEWESKYEHLLASKTKNTTSALSVFDHPFVVCPWNVTPYFINNEEDLSCFISPLSILVCTVSDGTAQQHSAVVFSTSQRTASRLCSSAFSNGAAESYPLALTGLSKTLSISSSEYNSFSHVENCPVEKSGLLNHGPTHIPHAPVHPQAHTMKEWNLEIFKANLLAVKASLLVNLPYPAFASVVKPDQTIHRTESDVEKFASECVVQVPITSYYQTLNAYEHKKLCGLSQSPHDDFVQTVQPLLKVHAFSELIEDENVYCGHSYRCQQCWCNVMKCTDQGGYPHFDCASVNIPYALHLSQGVLSDRIVNTESFVLQSISVSGIILVPAAFPSYTTKKRQIPQFVSEYLRMEDDGLCCEISSTSSPSIEVKLHIPGWHAVPEEYCLPLLMDFSMEETATMNSLKVRKILSCLGMSVVHEPKSTVESIKTPCNSAWPVYTLRNDKDGSIRSVLEDTHLKCQSKILSFFMPDSDKNEISSKGLRPPVGRALYTESPPGTTSPEEKYASDGHRRRWTNEPVRSNKDASADDTINPIGSGLRVDKQSNDFFNFLPRFTNGDYLTPENDEDEEVVVSQKQSTIALIKRQSYVSRVCQRIVNSYKQIRRGVSVPKDSIRPPTLARSSDAVIRSIPSQPYSHIPILEKRARLTEMVRNNPSNLRSSSMQFGEDRIPASRANLPSPKESSICTSEKLIKASKPRTKSQTLLGSVNAFGEGFQNRRQISSSVKKVVGPTEKEGFGRKHLGSSERQPTRTPVVSTGSKPAHQSTNSVKNPKQPIAFGSSARVTSNLPNLTSRKMFRNLHSGIANSLWSSQLYQNTSQLKDVSKDPMLLMNGKPVNSKLSIRKKCT</sequence>
<proteinExistence type="predicted"/>
<reference evidence="2" key="1">
    <citation type="submission" date="2024-06" db="EMBL/GenBank/DDBJ databases">
        <authorList>
            <person name="Liu X."/>
            <person name="Lenzi L."/>
            <person name="Haldenby T S."/>
            <person name="Uol C."/>
        </authorList>
    </citation>
    <scope>NUCLEOTIDE SEQUENCE</scope>
</reference>
<gene>
    <name evidence="2" type="ORF">CDAUBV1_LOCUS8838</name>
</gene>
<protein>
    <submittedName>
        <fullName evidence="2">Uncharacterized protein</fullName>
    </submittedName>
</protein>